<feature type="transmembrane region" description="Helical" evidence="1">
    <location>
        <begin position="104"/>
        <end position="128"/>
    </location>
</feature>
<evidence type="ECO:0000256" key="1">
    <source>
        <dbReference type="SAM" id="Phobius"/>
    </source>
</evidence>
<sequence>MTDTKHLAAPVAAAPVATGLRTLATAALGVVAVGSVVNALFAVLTPGGDPHNGFGYGEASGHRDRFWAMFAYGGPLYALFCVGLAFAVLVLVRNRGAAPARIGSVLLIVSGTLVSSGFGGIGVLYGYATDSAALPTGSGHSFVAYINDHTDLYTNVLAPSALAQIAGSVLVCIALFRARSVPRWLSALFIVGMLLSFAISSGAAGLVAALPSAVATVMIAWYARERTSA</sequence>
<feature type="transmembrane region" description="Helical" evidence="1">
    <location>
        <begin position="156"/>
        <end position="176"/>
    </location>
</feature>
<dbReference type="RefSeq" id="WP_206963271.1">
    <property type="nucleotide sequence ID" value="NZ_BAAAJJ010000001.1"/>
</dbReference>
<evidence type="ECO:0000313" key="2">
    <source>
        <dbReference type="EMBL" id="MBO0513853.1"/>
    </source>
</evidence>
<feature type="transmembrane region" description="Helical" evidence="1">
    <location>
        <begin position="183"/>
        <end position="200"/>
    </location>
</feature>
<dbReference type="Proteomes" id="UP000664167">
    <property type="component" value="Unassembled WGS sequence"/>
</dbReference>
<comment type="caution">
    <text evidence="2">The sequence shown here is derived from an EMBL/GenBank/DDBJ whole genome shotgun (WGS) entry which is preliminary data.</text>
</comment>
<keyword evidence="1" id="KW-0472">Membrane</keyword>
<keyword evidence="3" id="KW-1185">Reference proteome</keyword>
<gene>
    <name evidence="2" type="ORF">J0695_18920</name>
</gene>
<keyword evidence="1" id="KW-0812">Transmembrane</keyword>
<name>A0A939F8H3_9ACTN</name>
<organism evidence="2 3">
    <name type="scientific">Streptomyces beijiangensis</name>
    <dbReference type="NCBI Taxonomy" id="163361"/>
    <lineage>
        <taxon>Bacteria</taxon>
        <taxon>Bacillati</taxon>
        <taxon>Actinomycetota</taxon>
        <taxon>Actinomycetes</taxon>
        <taxon>Kitasatosporales</taxon>
        <taxon>Streptomycetaceae</taxon>
        <taxon>Streptomyces</taxon>
    </lineage>
</organism>
<dbReference type="AlphaFoldDB" id="A0A939F8H3"/>
<reference evidence="2" key="1">
    <citation type="submission" date="2021-03" db="EMBL/GenBank/DDBJ databases">
        <title>Streptomyces poriferae sp. nov., a novel marine sponge-derived Actinobacteria species with anti-MRSA activity.</title>
        <authorList>
            <person name="Sandoval-Powers M."/>
            <person name="Kralova S."/>
            <person name="Nguyen G.-S."/>
            <person name="Fawwal D."/>
            <person name="Degnes K."/>
            <person name="Klinkenberg G."/>
            <person name="Sletta H."/>
            <person name="Wentzel A."/>
            <person name="Liles M.R."/>
        </authorList>
    </citation>
    <scope>NUCLEOTIDE SEQUENCE</scope>
    <source>
        <strain evidence="2">DSM 41794</strain>
    </source>
</reference>
<evidence type="ECO:0000313" key="3">
    <source>
        <dbReference type="Proteomes" id="UP000664167"/>
    </source>
</evidence>
<dbReference type="EMBL" id="JAFLRJ010000169">
    <property type="protein sequence ID" value="MBO0513853.1"/>
    <property type="molecule type" value="Genomic_DNA"/>
</dbReference>
<feature type="transmembrane region" description="Helical" evidence="1">
    <location>
        <begin position="23"/>
        <end position="46"/>
    </location>
</feature>
<feature type="transmembrane region" description="Helical" evidence="1">
    <location>
        <begin position="66"/>
        <end position="92"/>
    </location>
</feature>
<proteinExistence type="predicted"/>
<keyword evidence="1" id="KW-1133">Transmembrane helix</keyword>
<protein>
    <submittedName>
        <fullName evidence="2">DUF4386 family protein</fullName>
    </submittedName>
</protein>
<accession>A0A939F8H3</accession>